<keyword evidence="2" id="KW-0288">FMN</keyword>
<dbReference type="PANTHER" id="PTHR32332">
    <property type="entry name" value="2-NITROPROPANE DIOXYGENASE"/>
    <property type="match status" value="1"/>
</dbReference>
<dbReference type="PANTHER" id="PTHR32332:SF20">
    <property type="entry name" value="2-NITROPROPANE DIOXYGENASE-LIKE PROTEIN"/>
    <property type="match status" value="1"/>
</dbReference>
<evidence type="ECO:0000256" key="2">
    <source>
        <dbReference type="ARBA" id="ARBA00022643"/>
    </source>
</evidence>
<reference evidence="5 6" key="1">
    <citation type="submission" date="2022-10" db="EMBL/GenBank/DDBJ databases">
        <title>Defluviimonas sp. nov., isolated from ocean surface sediments.</title>
        <authorList>
            <person name="He W."/>
            <person name="Wang L."/>
            <person name="Zhang D.-F."/>
        </authorList>
    </citation>
    <scope>NUCLEOTIDE SEQUENCE [LARGE SCALE GENOMIC DNA]</scope>
    <source>
        <strain evidence="5 6">WL0024</strain>
    </source>
</reference>
<keyword evidence="1" id="KW-0285">Flavoprotein</keyword>
<dbReference type="GO" id="GO:0004497">
    <property type="term" value="F:monooxygenase activity"/>
    <property type="evidence" value="ECO:0007669"/>
    <property type="project" value="UniProtKB-KW"/>
</dbReference>
<dbReference type="RefSeq" id="WP_263334536.1">
    <property type="nucleotide sequence ID" value="NZ_JAOVQO010000005.1"/>
</dbReference>
<dbReference type="EMBL" id="JAOVQO010000005">
    <property type="protein sequence ID" value="MCU9847755.1"/>
    <property type="molecule type" value="Genomic_DNA"/>
</dbReference>
<evidence type="ECO:0000256" key="3">
    <source>
        <dbReference type="ARBA" id="ARBA00023002"/>
    </source>
</evidence>
<dbReference type="Gene3D" id="3.20.20.70">
    <property type="entry name" value="Aldolase class I"/>
    <property type="match status" value="1"/>
</dbReference>
<keyword evidence="3" id="KW-0560">Oxidoreductase</keyword>
<evidence type="ECO:0000313" key="6">
    <source>
        <dbReference type="Proteomes" id="UP001209535"/>
    </source>
</evidence>
<feature type="region of interest" description="Disordered" evidence="4">
    <location>
        <begin position="268"/>
        <end position="289"/>
    </location>
</feature>
<dbReference type="PROSITE" id="PS51257">
    <property type="entry name" value="PROKAR_LIPOPROTEIN"/>
    <property type="match status" value="1"/>
</dbReference>
<name>A0ABT2X1E3_9RHOB</name>
<dbReference type="Proteomes" id="UP001209535">
    <property type="component" value="Unassembled WGS sequence"/>
</dbReference>
<dbReference type="SUPFAM" id="SSF51412">
    <property type="entry name" value="Inosine monophosphate dehydrogenase (IMPDH)"/>
    <property type="match status" value="1"/>
</dbReference>
<sequence length="289" mass="29635">MKTPPCHRLGTQIPVIQTAIGGISCPELAAAGSNAGGLGSIAMTGWGYDGTRDQPNRAAELTSAGIVANVILSHDVRYEMRAILDAPPKVVSFFWGDVAPYTTQVREAGALSMASVGSVEEPLRATEAGGPVRGEVATMALVPAVVDAVEPLPVVAAGSNSDGRGFAGALCRGAEAAWTGTRFLAARAADIHPVYRDRVPAAVASDTSHSRLFDGGWPGATGRVLRNSTVEDRGAAGPPAHGERPGEGQVIARDADGGAVLRYDAVATRSKMQGETEAARSGRGRASVS</sequence>
<evidence type="ECO:0000256" key="1">
    <source>
        <dbReference type="ARBA" id="ARBA00022630"/>
    </source>
</evidence>
<evidence type="ECO:0000313" key="5">
    <source>
        <dbReference type="EMBL" id="MCU9847755.1"/>
    </source>
</evidence>
<gene>
    <name evidence="5" type="ORF">OEZ60_07015</name>
</gene>
<protein>
    <submittedName>
        <fullName evidence="5">Nitronate monooxygenase</fullName>
    </submittedName>
</protein>
<keyword evidence="6" id="KW-1185">Reference proteome</keyword>
<dbReference type="CDD" id="cd04730">
    <property type="entry name" value="NPD_like"/>
    <property type="match status" value="1"/>
</dbReference>
<keyword evidence="5" id="KW-0503">Monooxygenase</keyword>
<dbReference type="InterPro" id="IPR013785">
    <property type="entry name" value="Aldolase_TIM"/>
</dbReference>
<organism evidence="5 6">
    <name type="scientific">Albidovulum salinarum</name>
    <dbReference type="NCBI Taxonomy" id="2984153"/>
    <lineage>
        <taxon>Bacteria</taxon>
        <taxon>Pseudomonadati</taxon>
        <taxon>Pseudomonadota</taxon>
        <taxon>Alphaproteobacteria</taxon>
        <taxon>Rhodobacterales</taxon>
        <taxon>Paracoccaceae</taxon>
        <taxon>Albidovulum</taxon>
    </lineage>
</organism>
<proteinExistence type="predicted"/>
<dbReference type="Pfam" id="PF03060">
    <property type="entry name" value="NMO"/>
    <property type="match status" value="2"/>
</dbReference>
<dbReference type="InterPro" id="IPR004136">
    <property type="entry name" value="NMO"/>
</dbReference>
<evidence type="ECO:0000256" key="4">
    <source>
        <dbReference type="SAM" id="MobiDB-lite"/>
    </source>
</evidence>
<accession>A0ABT2X1E3</accession>
<comment type="caution">
    <text evidence="5">The sequence shown here is derived from an EMBL/GenBank/DDBJ whole genome shotgun (WGS) entry which is preliminary data.</text>
</comment>